<dbReference type="EMBL" id="LWMV01000222">
    <property type="protein sequence ID" value="KZX10169.1"/>
    <property type="molecule type" value="Genomic_DNA"/>
</dbReference>
<keyword evidence="2" id="KW-1185">Reference proteome</keyword>
<name>A0A165Z2J0_9EURY</name>
<comment type="caution">
    <text evidence="1">The sequence shown here is derived from an EMBL/GenBank/DDBJ whole genome shotgun (WGS) entry which is preliminary data.</text>
</comment>
<accession>A0A165Z2J0</accession>
<dbReference type="Proteomes" id="UP000077245">
    <property type="component" value="Unassembled WGS sequence"/>
</dbReference>
<dbReference type="InterPro" id="IPR014729">
    <property type="entry name" value="Rossmann-like_a/b/a_fold"/>
</dbReference>
<dbReference type="Gene3D" id="3.40.50.620">
    <property type="entry name" value="HUPs"/>
    <property type="match status" value="1"/>
</dbReference>
<protein>
    <submittedName>
        <fullName evidence="1">tRNA-specific 2-thiouridylase MnmA</fullName>
    </submittedName>
</protein>
<dbReference type="Pfam" id="PF06508">
    <property type="entry name" value="QueC"/>
    <property type="match status" value="1"/>
</dbReference>
<dbReference type="PANTHER" id="PTHR43169">
    <property type="entry name" value="EXSB FAMILY PROTEIN"/>
    <property type="match status" value="1"/>
</dbReference>
<sequence length="355" mass="40593">MYSINDIKENIKRIRKNIGHDDSEINIKDMIFNEKSNELWIITNDRPDKSVIIGKGGWVVGRLREDLNINKIHVDSYSDHILKKYKMNESLNKINSVIEDKNNNKNDKSNGLINLKKLLEIKIENSYNFDFKEHLKKNESEYDKNNHEAIVALSGGVDSSFSLVLAKFLGFNPIAITVDAGSIILPKHYKKNIDNLTKEIGVEHKYIKKDYSKIIHESLVQGRFHPCGRCSSKTGETLFNFGLENDIDTVIFGDMLATGSQCITNKILNYNGEKKKMYRLNLPASLSIAKQEIKQVIADYKVESIGGFGCPLLFEVHKKYPYMRKFSIQRILRETRSGALEAGEALNLIWSFAKK</sequence>
<proteinExistence type="predicted"/>
<dbReference type="SUPFAM" id="SSF52402">
    <property type="entry name" value="Adenine nucleotide alpha hydrolases-like"/>
    <property type="match status" value="1"/>
</dbReference>
<dbReference type="InterPro" id="IPR018317">
    <property type="entry name" value="QueC"/>
</dbReference>
<dbReference type="InterPro" id="IPR052188">
    <property type="entry name" value="Ni-pincer_cofactor_biosynth"/>
</dbReference>
<dbReference type="AlphaFoldDB" id="A0A165Z2J0"/>
<gene>
    <name evidence="1" type="ORF">MBCUR_19040</name>
</gene>
<evidence type="ECO:0000313" key="1">
    <source>
        <dbReference type="EMBL" id="KZX10169.1"/>
    </source>
</evidence>
<reference evidence="1 2" key="1">
    <citation type="submission" date="2016-04" db="EMBL/GenBank/DDBJ databases">
        <title>Genome sequence of Methanobrevibacter curvatus DSM 11111.</title>
        <authorList>
            <person name="Poehlein A."/>
            <person name="Seedorf H."/>
            <person name="Daniel R."/>
        </authorList>
    </citation>
    <scope>NUCLEOTIDE SEQUENCE [LARGE SCALE GENOMIC DNA]</scope>
    <source>
        <strain evidence="1 2">DSM 11111</strain>
    </source>
</reference>
<dbReference type="PANTHER" id="PTHR43169:SF1">
    <property type="entry name" value="ATPASE, PP-LOOP SUPERFAMILY-RELATED"/>
    <property type="match status" value="1"/>
</dbReference>
<dbReference type="PATRIC" id="fig|49547.3.peg.2012"/>
<organism evidence="1 2">
    <name type="scientific">Methanobrevibacter curvatus</name>
    <dbReference type="NCBI Taxonomy" id="49547"/>
    <lineage>
        <taxon>Archaea</taxon>
        <taxon>Methanobacteriati</taxon>
        <taxon>Methanobacteriota</taxon>
        <taxon>Methanomada group</taxon>
        <taxon>Methanobacteria</taxon>
        <taxon>Methanobacteriales</taxon>
        <taxon>Methanobacteriaceae</taxon>
        <taxon>Methanobrevibacter</taxon>
    </lineage>
</organism>
<evidence type="ECO:0000313" key="2">
    <source>
        <dbReference type="Proteomes" id="UP000077245"/>
    </source>
</evidence>